<organism evidence="1 2">
    <name type="scientific">Candidatus Doudnabacteria bacterium CG10_big_fil_rev_8_21_14_0_10_41_10</name>
    <dbReference type="NCBI Taxonomy" id="1974551"/>
    <lineage>
        <taxon>Bacteria</taxon>
        <taxon>Candidatus Doudnaibacteriota</taxon>
    </lineage>
</organism>
<name>A0A2H0VCG1_9BACT</name>
<dbReference type="Proteomes" id="UP000230557">
    <property type="component" value="Unassembled WGS sequence"/>
</dbReference>
<evidence type="ECO:0000313" key="2">
    <source>
        <dbReference type="Proteomes" id="UP000230557"/>
    </source>
</evidence>
<gene>
    <name evidence="1" type="ORF">COT91_04720</name>
</gene>
<accession>A0A2H0VCG1</accession>
<comment type="caution">
    <text evidence="1">The sequence shown here is derived from an EMBL/GenBank/DDBJ whole genome shotgun (WGS) entry which is preliminary data.</text>
</comment>
<reference evidence="2" key="1">
    <citation type="submission" date="2017-09" db="EMBL/GenBank/DDBJ databases">
        <title>Depth-based differentiation of microbial function through sediment-hosted aquifers and enrichment of novel symbionts in the deep terrestrial subsurface.</title>
        <authorList>
            <person name="Probst A.J."/>
            <person name="Ladd B."/>
            <person name="Jarett J.K."/>
            <person name="Geller-Mcgrath D.E."/>
            <person name="Sieber C.M.K."/>
            <person name="Emerson J.B."/>
            <person name="Anantharaman K."/>
            <person name="Thomas B.C."/>
            <person name="Malmstrom R."/>
            <person name="Stieglmeier M."/>
            <person name="Klingl A."/>
            <person name="Woyke T."/>
            <person name="Ryan C.M."/>
            <person name="Banfield J.F."/>
        </authorList>
    </citation>
    <scope>NUCLEOTIDE SEQUENCE [LARGE SCALE GENOMIC DNA]</scope>
</reference>
<sequence length="72" mass="8719">MPGKKNDNPYIEEKNWTHVRKIVGYDRLDTIDEIEILNDLYAEPLQLYINFFQPVMRLKTKQRVRGRLKKDI</sequence>
<evidence type="ECO:0000313" key="1">
    <source>
        <dbReference type="EMBL" id="PIR96776.1"/>
    </source>
</evidence>
<proteinExistence type="predicted"/>
<dbReference type="AlphaFoldDB" id="A0A2H0VCG1"/>
<dbReference type="EMBL" id="PFAJ01000062">
    <property type="protein sequence ID" value="PIR96776.1"/>
    <property type="molecule type" value="Genomic_DNA"/>
</dbReference>
<protein>
    <submittedName>
        <fullName evidence="1">Uncharacterized protein</fullName>
    </submittedName>
</protein>